<dbReference type="RefSeq" id="WP_231691201.1">
    <property type="nucleotide sequence ID" value="NZ_CP036298.1"/>
</dbReference>
<dbReference type="HAMAP" id="MF_01020">
    <property type="entry name" value="HisE"/>
    <property type="match status" value="1"/>
</dbReference>
<dbReference type="Pfam" id="PF01503">
    <property type="entry name" value="PRA-PH"/>
    <property type="match status" value="1"/>
</dbReference>
<dbReference type="EMBL" id="CP036298">
    <property type="protein sequence ID" value="QDV24818.1"/>
    <property type="molecule type" value="Genomic_DNA"/>
</dbReference>
<dbReference type="GO" id="GO:0005524">
    <property type="term" value="F:ATP binding"/>
    <property type="evidence" value="ECO:0007669"/>
    <property type="project" value="UniProtKB-KW"/>
</dbReference>
<evidence type="ECO:0000256" key="2">
    <source>
        <dbReference type="ARBA" id="ARBA00005204"/>
    </source>
</evidence>
<dbReference type="CDD" id="cd11534">
    <property type="entry name" value="NTP-PPase_HisIE_like"/>
    <property type="match status" value="1"/>
</dbReference>
<dbReference type="EC" id="3.6.1.31" evidence="8"/>
<evidence type="ECO:0000256" key="4">
    <source>
        <dbReference type="ARBA" id="ARBA00022741"/>
    </source>
</evidence>
<dbReference type="KEGG" id="ahel:Q31a_31400"/>
<dbReference type="UniPathway" id="UPA00031">
    <property type="reaction ID" value="UER00007"/>
</dbReference>
<keyword evidence="8" id="KW-0963">Cytoplasm</keyword>
<keyword evidence="5 8" id="KW-0378">Hydrolase</keyword>
<organism evidence="9 10">
    <name type="scientific">Aureliella helgolandensis</name>
    <dbReference type="NCBI Taxonomy" id="2527968"/>
    <lineage>
        <taxon>Bacteria</taxon>
        <taxon>Pseudomonadati</taxon>
        <taxon>Planctomycetota</taxon>
        <taxon>Planctomycetia</taxon>
        <taxon>Pirellulales</taxon>
        <taxon>Pirellulaceae</taxon>
        <taxon>Aureliella</taxon>
    </lineage>
</organism>
<gene>
    <name evidence="8 9" type="primary">hisE</name>
    <name evidence="9" type="ORF">Q31a_31400</name>
</gene>
<evidence type="ECO:0000256" key="1">
    <source>
        <dbReference type="ARBA" id="ARBA00001460"/>
    </source>
</evidence>
<dbReference type="GO" id="GO:0000105">
    <property type="term" value="P:L-histidine biosynthetic process"/>
    <property type="evidence" value="ECO:0007669"/>
    <property type="project" value="UniProtKB-UniRule"/>
</dbReference>
<evidence type="ECO:0000313" key="9">
    <source>
        <dbReference type="EMBL" id="QDV24818.1"/>
    </source>
</evidence>
<evidence type="ECO:0000256" key="8">
    <source>
        <dbReference type="HAMAP-Rule" id="MF_01020"/>
    </source>
</evidence>
<keyword evidence="4 8" id="KW-0547">Nucleotide-binding</keyword>
<name>A0A518G8A4_9BACT</name>
<reference evidence="9 10" key="1">
    <citation type="submission" date="2019-02" db="EMBL/GenBank/DDBJ databases">
        <title>Deep-cultivation of Planctomycetes and their phenomic and genomic characterization uncovers novel biology.</title>
        <authorList>
            <person name="Wiegand S."/>
            <person name="Jogler M."/>
            <person name="Boedeker C."/>
            <person name="Pinto D."/>
            <person name="Vollmers J."/>
            <person name="Rivas-Marin E."/>
            <person name="Kohn T."/>
            <person name="Peeters S.H."/>
            <person name="Heuer A."/>
            <person name="Rast P."/>
            <person name="Oberbeckmann S."/>
            <person name="Bunk B."/>
            <person name="Jeske O."/>
            <person name="Meyerdierks A."/>
            <person name="Storesund J.E."/>
            <person name="Kallscheuer N."/>
            <person name="Luecker S."/>
            <person name="Lage O.M."/>
            <person name="Pohl T."/>
            <person name="Merkel B.J."/>
            <person name="Hornburger P."/>
            <person name="Mueller R.-W."/>
            <person name="Bruemmer F."/>
            <person name="Labrenz M."/>
            <person name="Spormann A.M."/>
            <person name="Op den Camp H."/>
            <person name="Overmann J."/>
            <person name="Amann R."/>
            <person name="Jetten M.S.M."/>
            <person name="Mascher T."/>
            <person name="Medema M.H."/>
            <person name="Devos D.P."/>
            <person name="Kaster A.-K."/>
            <person name="Ovreas L."/>
            <person name="Rohde M."/>
            <person name="Galperin M.Y."/>
            <person name="Jogler C."/>
        </authorList>
    </citation>
    <scope>NUCLEOTIDE SEQUENCE [LARGE SCALE GENOMIC DNA]</scope>
    <source>
        <strain evidence="9 10">Q31a</strain>
    </source>
</reference>
<comment type="subcellular location">
    <subcellularLocation>
        <location evidence="8">Cytoplasm</location>
    </subcellularLocation>
</comment>
<proteinExistence type="inferred from homology"/>
<evidence type="ECO:0000256" key="6">
    <source>
        <dbReference type="ARBA" id="ARBA00022840"/>
    </source>
</evidence>
<sequence length="120" mass="13375">MNLPNQLSPDDEGQDVLDRLMRQIQTRVQTLPPNSYTTKLVQGGVEKMGAKITEEAAEVVDAARTSSPPDNQHLIYEACDVLYHLWVLLGSRGISVDDLRQELKRREGTSGLEEKAQRGS</sequence>
<comment type="similarity">
    <text evidence="8">Belongs to the PRA-PH family.</text>
</comment>
<protein>
    <recommendedName>
        <fullName evidence="8">Phosphoribosyl-ATP pyrophosphatase</fullName>
        <shortName evidence="8">PRA-PH</shortName>
        <ecNumber evidence="8">3.6.1.31</ecNumber>
    </recommendedName>
</protein>
<comment type="pathway">
    <text evidence="2 8">Amino-acid biosynthesis; L-histidine biosynthesis; L-histidine from 5-phospho-alpha-D-ribose 1-diphosphate: step 2/9.</text>
</comment>
<evidence type="ECO:0000256" key="7">
    <source>
        <dbReference type="ARBA" id="ARBA00023102"/>
    </source>
</evidence>
<dbReference type="InterPro" id="IPR008179">
    <property type="entry name" value="HisE"/>
</dbReference>
<dbReference type="SUPFAM" id="SSF101386">
    <property type="entry name" value="all-alpha NTP pyrophosphatases"/>
    <property type="match status" value="1"/>
</dbReference>
<dbReference type="PANTHER" id="PTHR42945">
    <property type="entry name" value="HISTIDINE BIOSYNTHESIS BIFUNCTIONAL PROTEIN"/>
    <property type="match status" value="1"/>
</dbReference>
<dbReference type="GO" id="GO:0005737">
    <property type="term" value="C:cytoplasm"/>
    <property type="evidence" value="ECO:0007669"/>
    <property type="project" value="UniProtKB-SubCell"/>
</dbReference>
<keyword evidence="10" id="KW-1185">Reference proteome</keyword>
<accession>A0A518G8A4</accession>
<dbReference type="AlphaFoldDB" id="A0A518G8A4"/>
<dbReference type="NCBIfam" id="TIGR03188">
    <property type="entry name" value="histidine_hisI"/>
    <property type="match status" value="1"/>
</dbReference>
<comment type="catalytic activity">
    <reaction evidence="1 8">
        <text>1-(5-phospho-beta-D-ribosyl)-ATP + H2O = 1-(5-phospho-beta-D-ribosyl)-5'-AMP + diphosphate + H(+)</text>
        <dbReference type="Rhea" id="RHEA:22828"/>
        <dbReference type="ChEBI" id="CHEBI:15377"/>
        <dbReference type="ChEBI" id="CHEBI:15378"/>
        <dbReference type="ChEBI" id="CHEBI:33019"/>
        <dbReference type="ChEBI" id="CHEBI:59457"/>
        <dbReference type="ChEBI" id="CHEBI:73183"/>
        <dbReference type="EC" id="3.6.1.31"/>
    </reaction>
</comment>
<evidence type="ECO:0000256" key="3">
    <source>
        <dbReference type="ARBA" id="ARBA00022605"/>
    </source>
</evidence>
<keyword evidence="7 8" id="KW-0368">Histidine biosynthesis</keyword>
<evidence type="ECO:0000313" key="10">
    <source>
        <dbReference type="Proteomes" id="UP000318017"/>
    </source>
</evidence>
<dbReference type="Gene3D" id="1.10.287.1080">
    <property type="entry name" value="MazG-like"/>
    <property type="match status" value="1"/>
</dbReference>
<dbReference type="GO" id="GO:0004636">
    <property type="term" value="F:phosphoribosyl-ATP diphosphatase activity"/>
    <property type="evidence" value="ECO:0007669"/>
    <property type="project" value="UniProtKB-UniRule"/>
</dbReference>
<dbReference type="Proteomes" id="UP000318017">
    <property type="component" value="Chromosome"/>
</dbReference>
<evidence type="ECO:0000256" key="5">
    <source>
        <dbReference type="ARBA" id="ARBA00022801"/>
    </source>
</evidence>
<keyword evidence="3 8" id="KW-0028">Amino-acid biosynthesis</keyword>
<dbReference type="PANTHER" id="PTHR42945:SF1">
    <property type="entry name" value="HISTIDINE BIOSYNTHESIS BIFUNCTIONAL PROTEIN HIS7"/>
    <property type="match status" value="1"/>
</dbReference>
<dbReference type="InterPro" id="IPR021130">
    <property type="entry name" value="PRib-ATP_PPHydrolase-like"/>
</dbReference>
<keyword evidence="6 8" id="KW-0067">ATP-binding</keyword>